<gene>
    <name evidence="1" type="ORF">rsdtw13_23760</name>
</gene>
<accession>A0ACB5RCX7</accession>
<organism evidence="1 2">
    <name type="scientific">Inconstantimicrobium mannanitabidum</name>
    <dbReference type="NCBI Taxonomy" id="1604901"/>
    <lineage>
        <taxon>Bacteria</taxon>
        <taxon>Bacillati</taxon>
        <taxon>Bacillota</taxon>
        <taxon>Clostridia</taxon>
        <taxon>Eubacteriales</taxon>
        <taxon>Clostridiaceae</taxon>
        <taxon>Inconstantimicrobium</taxon>
    </lineage>
</organism>
<evidence type="ECO:0000313" key="1">
    <source>
        <dbReference type="EMBL" id="GKX67118.1"/>
    </source>
</evidence>
<sequence length="217" mass="24381">MIKVAIIDDQGLMRDGLSTILSTDEDINVVACGKSGEEAIEIVEKYNPNVLLMDVRMTGMGGIEATRIIKEKYSDVKVLILTTFDDEEYILKGLSYGASGYVFKDIESQKLIRIVKECYEGNLMLENKVAKVLADSAIKNSHIREMQPYDFKQEDKLNMLSEREKEIARLVAEGFTNKQIAQSLFISDGTVKNYVSSIYSKTGINDRAKLVVFINSK</sequence>
<name>A0ACB5RCX7_9CLOT</name>
<reference evidence="1" key="1">
    <citation type="journal article" date="2025" name="Int. J. Syst. Evol. Microbiol.">
        <title>Inconstantimicrobium mannanitabidum sp. nov., a novel member of the family Clostridiaceae isolated from anoxic soil under the treatment of reductive soil disinfestation.</title>
        <authorList>
            <person name="Ueki A."/>
            <person name="Tonouchi A."/>
            <person name="Honma S."/>
            <person name="Kaku N."/>
            <person name="Ueki K."/>
        </authorList>
    </citation>
    <scope>NUCLEOTIDE SEQUENCE</scope>
    <source>
        <strain evidence="1">TW13</strain>
    </source>
</reference>
<proteinExistence type="predicted"/>
<evidence type="ECO:0000313" key="2">
    <source>
        <dbReference type="Proteomes" id="UP001058074"/>
    </source>
</evidence>
<keyword evidence="2" id="KW-1185">Reference proteome</keyword>
<keyword evidence="1" id="KW-0238">DNA-binding</keyword>
<comment type="caution">
    <text evidence="1">The sequence shown here is derived from an EMBL/GenBank/DDBJ whole genome shotgun (WGS) entry which is preliminary data.</text>
</comment>
<dbReference type="Proteomes" id="UP001058074">
    <property type="component" value="Unassembled WGS sequence"/>
</dbReference>
<dbReference type="EMBL" id="BROD01000001">
    <property type="protein sequence ID" value="GKX67118.1"/>
    <property type="molecule type" value="Genomic_DNA"/>
</dbReference>
<protein>
    <submittedName>
        <fullName evidence="1">DNA-binding response regulator</fullName>
    </submittedName>
</protein>